<dbReference type="InterPro" id="IPR050951">
    <property type="entry name" value="Retrovirus_Pol_polyprotein"/>
</dbReference>
<dbReference type="PANTHER" id="PTHR37984">
    <property type="entry name" value="PROTEIN CBG26694"/>
    <property type="match status" value="1"/>
</dbReference>
<dbReference type="SUPFAM" id="SSF53098">
    <property type="entry name" value="Ribonuclease H-like"/>
    <property type="match status" value="1"/>
</dbReference>
<dbReference type="PANTHER" id="PTHR37984:SF5">
    <property type="entry name" value="PROTEIN NYNRIN-LIKE"/>
    <property type="match status" value="1"/>
</dbReference>
<organism evidence="1 2">
    <name type="scientific">Austropuccinia psidii MF-1</name>
    <dbReference type="NCBI Taxonomy" id="1389203"/>
    <lineage>
        <taxon>Eukaryota</taxon>
        <taxon>Fungi</taxon>
        <taxon>Dikarya</taxon>
        <taxon>Basidiomycota</taxon>
        <taxon>Pucciniomycotina</taxon>
        <taxon>Pucciniomycetes</taxon>
        <taxon>Pucciniales</taxon>
        <taxon>Sphaerophragmiaceae</taxon>
        <taxon>Austropuccinia</taxon>
    </lineage>
</organism>
<dbReference type="Gene3D" id="3.30.420.10">
    <property type="entry name" value="Ribonuclease H-like superfamily/Ribonuclease H"/>
    <property type="match status" value="1"/>
</dbReference>
<dbReference type="AlphaFoldDB" id="A0A9Q3HBE7"/>
<dbReference type="EMBL" id="AVOT02014611">
    <property type="protein sequence ID" value="MBW0498207.1"/>
    <property type="molecule type" value="Genomic_DNA"/>
</dbReference>
<dbReference type="InterPro" id="IPR012337">
    <property type="entry name" value="RNaseH-like_sf"/>
</dbReference>
<proteinExistence type="predicted"/>
<accession>A0A9Q3HBE7</accession>
<comment type="caution">
    <text evidence="1">The sequence shown here is derived from an EMBL/GenBank/DDBJ whole genome shotgun (WGS) entry which is preliminary data.</text>
</comment>
<evidence type="ECO:0008006" key="3">
    <source>
        <dbReference type="Google" id="ProtNLM"/>
    </source>
</evidence>
<sequence>MSCSSRQLQKNYIFLPCHEDDTAIDTAILIWNRAISHNGIFKNIIGDREPKFTLASWTNLHMLLGTERSLSTAYHSKTDGLAGRMIQTLEDMIRRFLAHGMELED</sequence>
<name>A0A9Q3HBE7_9BASI</name>
<gene>
    <name evidence="1" type="ORF">O181_037922</name>
</gene>
<dbReference type="GO" id="GO:0003676">
    <property type="term" value="F:nucleic acid binding"/>
    <property type="evidence" value="ECO:0007669"/>
    <property type="project" value="InterPro"/>
</dbReference>
<dbReference type="Proteomes" id="UP000765509">
    <property type="component" value="Unassembled WGS sequence"/>
</dbReference>
<protein>
    <recommendedName>
        <fullName evidence="3">Integrase catalytic domain-containing protein</fullName>
    </recommendedName>
</protein>
<evidence type="ECO:0000313" key="2">
    <source>
        <dbReference type="Proteomes" id="UP000765509"/>
    </source>
</evidence>
<dbReference type="InterPro" id="IPR036397">
    <property type="entry name" value="RNaseH_sf"/>
</dbReference>
<evidence type="ECO:0000313" key="1">
    <source>
        <dbReference type="EMBL" id="MBW0498207.1"/>
    </source>
</evidence>
<keyword evidence="2" id="KW-1185">Reference proteome</keyword>
<reference evidence="1" key="1">
    <citation type="submission" date="2021-03" db="EMBL/GenBank/DDBJ databases">
        <title>Draft genome sequence of rust myrtle Austropuccinia psidii MF-1, a brazilian biotype.</title>
        <authorList>
            <person name="Quecine M.C."/>
            <person name="Pachon D.M.R."/>
            <person name="Bonatelli M.L."/>
            <person name="Correr F.H."/>
            <person name="Franceschini L.M."/>
            <person name="Leite T.F."/>
            <person name="Margarido G.R.A."/>
            <person name="Almeida C.A."/>
            <person name="Ferrarezi J.A."/>
            <person name="Labate C.A."/>
        </authorList>
    </citation>
    <scope>NUCLEOTIDE SEQUENCE</scope>
    <source>
        <strain evidence="1">MF-1</strain>
    </source>
</reference>
<dbReference type="OrthoDB" id="2273864at2759"/>